<reference evidence="1" key="2">
    <citation type="journal article" date="2015" name="Data Brief">
        <title>Shoot transcriptome of the giant reed, Arundo donax.</title>
        <authorList>
            <person name="Barrero R.A."/>
            <person name="Guerrero F.D."/>
            <person name="Moolhuijzen P."/>
            <person name="Goolsby J.A."/>
            <person name="Tidwell J."/>
            <person name="Bellgard S.E."/>
            <person name="Bellgard M.I."/>
        </authorList>
    </citation>
    <scope>NUCLEOTIDE SEQUENCE</scope>
    <source>
        <tissue evidence="1">Shoot tissue taken approximately 20 cm above the soil surface</tissue>
    </source>
</reference>
<reference evidence="1" key="1">
    <citation type="submission" date="2014-09" db="EMBL/GenBank/DDBJ databases">
        <authorList>
            <person name="Magalhaes I.L.F."/>
            <person name="Oliveira U."/>
            <person name="Santos F.R."/>
            <person name="Vidigal T.H.D.A."/>
            <person name="Brescovit A.D."/>
            <person name="Santos A.J."/>
        </authorList>
    </citation>
    <scope>NUCLEOTIDE SEQUENCE</scope>
    <source>
        <tissue evidence="1">Shoot tissue taken approximately 20 cm above the soil surface</tissue>
    </source>
</reference>
<proteinExistence type="predicted"/>
<dbReference type="AlphaFoldDB" id="A0A0A8XNX1"/>
<organism evidence="1">
    <name type="scientific">Arundo donax</name>
    <name type="common">Giant reed</name>
    <name type="synonym">Donax arundinaceus</name>
    <dbReference type="NCBI Taxonomy" id="35708"/>
    <lineage>
        <taxon>Eukaryota</taxon>
        <taxon>Viridiplantae</taxon>
        <taxon>Streptophyta</taxon>
        <taxon>Embryophyta</taxon>
        <taxon>Tracheophyta</taxon>
        <taxon>Spermatophyta</taxon>
        <taxon>Magnoliopsida</taxon>
        <taxon>Liliopsida</taxon>
        <taxon>Poales</taxon>
        <taxon>Poaceae</taxon>
        <taxon>PACMAD clade</taxon>
        <taxon>Arundinoideae</taxon>
        <taxon>Arundineae</taxon>
        <taxon>Arundo</taxon>
    </lineage>
</organism>
<name>A0A0A8XNX1_ARUDO</name>
<accession>A0A0A8XNX1</accession>
<sequence length="70" mass="7692">MAVPRQPCRPVEERQRKMPVGPLLVQDLEDNILIHLIGELTESIAEPCVIATIGLENSQDFTDTGIPGIL</sequence>
<dbReference type="EMBL" id="GBRH01282664">
    <property type="protein sequence ID" value="JAD15231.1"/>
    <property type="molecule type" value="Transcribed_RNA"/>
</dbReference>
<evidence type="ECO:0000313" key="1">
    <source>
        <dbReference type="EMBL" id="JAD15231.1"/>
    </source>
</evidence>
<protein>
    <submittedName>
        <fullName evidence="1">Uncharacterized protein</fullName>
    </submittedName>
</protein>